<dbReference type="AlphaFoldDB" id="A0A9E1GL37"/>
<evidence type="ECO:0000313" key="3">
    <source>
        <dbReference type="Proteomes" id="UP000811365"/>
    </source>
</evidence>
<comment type="caution">
    <text evidence="2">The sequence shown here is derived from an EMBL/GenBank/DDBJ whole genome shotgun (WGS) entry which is preliminary data.</text>
</comment>
<accession>A0A9E1GL37</accession>
<dbReference type="EMBL" id="JAGZYH010000033">
    <property type="protein sequence ID" value="MBS6622353.1"/>
    <property type="molecule type" value="Genomic_DNA"/>
</dbReference>
<organism evidence="2 3">
    <name type="scientific">Faecalibacterium prausnitzii</name>
    <dbReference type="NCBI Taxonomy" id="853"/>
    <lineage>
        <taxon>Bacteria</taxon>
        <taxon>Bacillati</taxon>
        <taxon>Bacillota</taxon>
        <taxon>Clostridia</taxon>
        <taxon>Eubacteriales</taxon>
        <taxon>Oscillospiraceae</taxon>
        <taxon>Faecalibacterium</taxon>
    </lineage>
</organism>
<sequence>MSETVKSFIGRVAVVEQEGSAVRVLLNEGETMYAARDLLAACGCAYPTKWCQREAKSESDVKLVKLPFPVNGKTGGASRRSVPMYFVTERCGRMILDIFGCSKETRAWIEGKVFACKLGKPDEQTPTELPAPTQVAVPEKPTPPPKAGSDAINRRIDAILLELLELKKYIVTAEA</sequence>
<evidence type="ECO:0000256" key="1">
    <source>
        <dbReference type="SAM" id="MobiDB-lite"/>
    </source>
</evidence>
<proteinExistence type="predicted"/>
<name>A0A9E1GL37_9FIRM</name>
<evidence type="ECO:0000313" key="2">
    <source>
        <dbReference type="EMBL" id="MBS6622353.1"/>
    </source>
</evidence>
<gene>
    <name evidence="2" type="ORF">KH315_09375</name>
</gene>
<dbReference type="Proteomes" id="UP000811365">
    <property type="component" value="Unassembled WGS sequence"/>
</dbReference>
<protein>
    <recommendedName>
        <fullName evidence="4">Bro-N domain-containing protein</fullName>
    </recommendedName>
</protein>
<evidence type="ECO:0008006" key="4">
    <source>
        <dbReference type="Google" id="ProtNLM"/>
    </source>
</evidence>
<reference evidence="2" key="1">
    <citation type="submission" date="2021-02" db="EMBL/GenBank/DDBJ databases">
        <title>Infant gut strain persistence is associated with maternal origin, phylogeny, and functional potential including surface adhesion and iron acquisition.</title>
        <authorList>
            <person name="Lou Y.C."/>
        </authorList>
    </citation>
    <scope>NUCLEOTIDE SEQUENCE</scope>
    <source>
        <strain evidence="2">L2_039_000G1_dasL2_039_000G1_maxbin2.maxbin.077</strain>
    </source>
</reference>
<feature type="region of interest" description="Disordered" evidence="1">
    <location>
        <begin position="124"/>
        <end position="149"/>
    </location>
</feature>